<dbReference type="Proteomes" id="UP000198341">
    <property type="component" value="Chromosome 1"/>
</dbReference>
<dbReference type="SUPFAM" id="SSF56300">
    <property type="entry name" value="Metallo-dependent phosphatases"/>
    <property type="match status" value="1"/>
</dbReference>
<reference evidence="5 6" key="1">
    <citation type="submission" date="2011-10" db="EMBL/GenBank/DDBJ databases">
        <authorList>
            <person name="Genoscope - CEA"/>
        </authorList>
    </citation>
    <scope>NUCLEOTIDE SEQUENCE [LARGE SCALE GENOMIC DNA]</scope>
    <source>
        <strain evidence="5 6">RCC 1105</strain>
    </source>
</reference>
<dbReference type="GO" id="GO:0016787">
    <property type="term" value="F:hydrolase activity"/>
    <property type="evidence" value="ECO:0007669"/>
    <property type="project" value="UniProtKB-KW"/>
</dbReference>
<keyword evidence="6" id="KW-1185">Reference proteome</keyword>
<evidence type="ECO:0000313" key="5">
    <source>
        <dbReference type="EMBL" id="CCO14611.1"/>
    </source>
</evidence>
<dbReference type="OrthoDB" id="411211at2759"/>
<dbReference type="eggNOG" id="KOG2679">
    <property type="taxonomic scope" value="Eukaryota"/>
</dbReference>
<name>K8EA62_9CHLO</name>
<dbReference type="KEGG" id="bpg:Bathy01g00210"/>
<evidence type="ECO:0000259" key="4">
    <source>
        <dbReference type="Pfam" id="PF00149"/>
    </source>
</evidence>
<dbReference type="PANTHER" id="PTHR10161">
    <property type="entry name" value="TARTRATE-RESISTANT ACID PHOSPHATASE TYPE 5"/>
    <property type="match status" value="1"/>
</dbReference>
<dbReference type="STRING" id="41875.K8EA62"/>
<feature type="chain" id="PRO_5003917259" description="Calcineurin-like phosphoesterase domain-containing protein" evidence="3">
    <location>
        <begin position="29"/>
        <end position="406"/>
    </location>
</feature>
<gene>
    <name evidence="5" type="ORF">Bathy01g00210</name>
</gene>
<keyword evidence="1 3" id="KW-0732">Signal</keyword>
<dbReference type="InterPro" id="IPR004843">
    <property type="entry name" value="Calcineurin-like_PHP"/>
</dbReference>
<evidence type="ECO:0000256" key="2">
    <source>
        <dbReference type="ARBA" id="ARBA00022801"/>
    </source>
</evidence>
<dbReference type="Pfam" id="PF00149">
    <property type="entry name" value="Metallophos"/>
    <property type="match status" value="1"/>
</dbReference>
<dbReference type="InterPro" id="IPR051558">
    <property type="entry name" value="Metallophosphoesterase_PAP"/>
</dbReference>
<dbReference type="PANTHER" id="PTHR10161:SF57">
    <property type="entry name" value="PROTEIN WITH METALLOPHOSPHATASE DOMAIN"/>
    <property type="match status" value="1"/>
</dbReference>
<dbReference type="EMBL" id="FO082278">
    <property type="protein sequence ID" value="CCO14611.1"/>
    <property type="molecule type" value="Genomic_DNA"/>
</dbReference>
<accession>K8EA62</accession>
<protein>
    <recommendedName>
        <fullName evidence="4">Calcineurin-like phosphoesterase domain-containing protein</fullName>
    </recommendedName>
</protein>
<feature type="domain" description="Calcineurin-like phosphoesterase" evidence="4">
    <location>
        <begin position="98"/>
        <end position="318"/>
    </location>
</feature>
<evidence type="ECO:0000256" key="1">
    <source>
        <dbReference type="ARBA" id="ARBA00022729"/>
    </source>
</evidence>
<organism evidence="5 6">
    <name type="scientific">Bathycoccus prasinos</name>
    <dbReference type="NCBI Taxonomy" id="41875"/>
    <lineage>
        <taxon>Eukaryota</taxon>
        <taxon>Viridiplantae</taxon>
        <taxon>Chlorophyta</taxon>
        <taxon>Mamiellophyceae</taxon>
        <taxon>Mamiellales</taxon>
        <taxon>Bathycoccaceae</taxon>
        <taxon>Bathycoccus</taxon>
    </lineage>
</organism>
<evidence type="ECO:0000256" key="3">
    <source>
        <dbReference type="SAM" id="SignalP"/>
    </source>
</evidence>
<dbReference type="Gene3D" id="3.60.21.10">
    <property type="match status" value="1"/>
</dbReference>
<proteinExistence type="predicted"/>
<keyword evidence="2" id="KW-0378">Hydrolase</keyword>
<dbReference type="RefSeq" id="XP_007515732.1">
    <property type="nucleotide sequence ID" value="XM_007515670.1"/>
</dbReference>
<dbReference type="GeneID" id="19017757"/>
<sequence length="406" mass="46038">MIGVKRRRCVHLLFFICVLVAISSFSSSFTIPEEEEIGEGKKLRDNNQFEDLKERYGHRSSSDSNLIFYTIGDWGVRGIDGIDGGKNFPGSAQMAVAQQMKLLAENVQPQFVATLGDNFYGAGVGSLEDRQWDYKYEQVYLKNNSSLRSTRWFASLGDHDHCGNVQAQIDYHSAKNYLWHLGKAKTPYYHKEFRIGGGSSTSDSDNISDEMQLIVVDWVGLEGLLAGKEKRRFEDQLGDFASAEAGEEQFNWLKRVLERGHGKYRWRVVTAHRPIISASSRFAHDNVAYPGESSTREALRVLLENSDVDVYLNGHDHTAQHACTQRDDFNGKNKLTHYITNGIGGYELHHLVDNDKRPIETLDAKNTFHGFAMHSVTKDKFDTVFIGHDGKVELELSFDKTQQRCN</sequence>
<dbReference type="InterPro" id="IPR029052">
    <property type="entry name" value="Metallo-depent_PP-like"/>
</dbReference>
<feature type="signal peptide" evidence="3">
    <location>
        <begin position="1"/>
        <end position="28"/>
    </location>
</feature>
<dbReference type="AlphaFoldDB" id="K8EA62"/>
<evidence type="ECO:0000313" key="6">
    <source>
        <dbReference type="Proteomes" id="UP000198341"/>
    </source>
</evidence>